<evidence type="ECO:0000256" key="3">
    <source>
        <dbReference type="ARBA" id="ARBA00022729"/>
    </source>
</evidence>
<sequence length="263" mass="28299">MFDDQISKSNPPSNLPTEPADMFAGVEKDESSLDVPPKTPDALGAGLLKKKDYSAPSITTAPMSAPSLYEVKQPILGKILMFVVVAVLLGAIGFGGWYAYDKFINNNVVDNNIPSTEEQTQPIVETPELPVVEKVVPFIPTSTFTPTSSDVTTKMNNDKILFGEAVDSDKDGLDDVRERELGTDPFNADTDKDGLSDGDEVIIWKTNPINPDTDSDTYKDGEEVRNGYNPLGAGKLFNVPAGASTSTLSSTSSKTTVDTKNKK</sequence>
<comment type="subcellular location">
    <subcellularLocation>
        <location evidence="1">Secreted</location>
    </subcellularLocation>
</comment>
<feature type="region of interest" description="Disordered" evidence="5">
    <location>
        <begin position="240"/>
        <end position="263"/>
    </location>
</feature>
<comment type="caution">
    <text evidence="7">The sequence shown here is derived from an EMBL/GenBank/DDBJ whole genome shotgun (WGS) entry which is preliminary data.</text>
</comment>
<name>A0A1F6P232_9BACT</name>
<evidence type="ECO:0000256" key="5">
    <source>
        <dbReference type="SAM" id="MobiDB-lite"/>
    </source>
</evidence>
<evidence type="ECO:0000256" key="1">
    <source>
        <dbReference type="ARBA" id="ARBA00004613"/>
    </source>
</evidence>
<proteinExistence type="predicted"/>
<accession>A0A1F6P232</accession>
<feature type="compositionally biased region" description="Polar residues" evidence="5">
    <location>
        <begin position="7"/>
        <end position="16"/>
    </location>
</feature>
<feature type="compositionally biased region" description="Basic and acidic residues" evidence="5">
    <location>
        <begin position="216"/>
        <end position="225"/>
    </location>
</feature>
<keyword evidence="4" id="KW-0106">Calcium</keyword>
<gene>
    <name evidence="7" type="ORF">A2537_02020</name>
</gene>
<feature type="region of interest" description="Disordered" evidence="5">
    <location>
        <begin position="205"/>
        <end position="226"/>
    </location>
</feature>
<evidence type="ECO:0000256" key="6">
    <source>
        <dbReference type="SAM" id="Phobius"/>
    </source>
</evidence>
<feature type="compositionally biased region" description="Low complexity" evidence="5">
    <location>
        <begin position="244"/>
        <end position="256"/>
    </location>
</feature>
<evidence type="ECO:0000313" key="7">
    <source>
        <dbReference type="EMBL" id="OGH90232.1"/>
    </source>
</evidence>
<feature type="region of interest" description="Disordered" evidence="5">
    <location>
        <begin position="1"/>
        <end position="39"/>
    </location>
</feature>
<evidence type="ECO:0000313" key="8">
    <source>
        <dbReference type="Proteomes" id="UP000178490"/>
    </source>
</evidence>
<dbReference type="EMBL" id="MFRC01000002">
    <property type="protein sequence ID" value="OGH90232.1"/>
    <property type="molecule type" value="Genomic_DNA"/>
</dbReference>
<keyword evidence="6" id="KW-1133">Transmembrane helix</keyword>
<organism evidence="7 8">
    <name type="scientific">Candidatus Magasanikbacteria bacterium RIFOXYD2_FULL_36_9</name>
    <dbReference type="NCBI Taxonomy" id="1798707"/>
    <lineage>
        <taxon>Bacteria</taxon>
        <taxon>Candidatus Magasanikiibacteriota</taxon>
    </lineage>
</organism>
<feature type="transmembrane region" description="Helical" evidence="6">
    <location>
        <begin position="79"/>
        <end position="100"/>
    </location>
</feature>
<dbReference type="AlphaFoldDB" id="A0A1F6P232"/>
<evidence type="ECO:0000256" key="4">
    <source>
        <dbReference type="ARBA" id="ARBA00022837"/>
    </source>
</evidence>
<dbReference type="InterPro" id="IPR053180">
    <property type="entry name" value="Ca-binding_acidic-repeat"/>
</dbReference>
<dbReference type="InterPro" id="IPR059100">
    <property type="entry name" value="TSP3_bac"/>
</dbReference>
<keyword evidence="2" id="KW-0964">Secreted</keyword>
<keyword evidence="6" id="KW-0472">Membrane</keyword>
<keyword evidence="6" id="KW-0812">Transmembrane</keyword>
<reference evidence="7 8" key="1">
    <citation type="journal article" date="2016" name="Nat. Commun.">
        <title>Thousands of microbial genomes shed light on interconnected biogeochemical processes in an aquifer system.</title>
        <authorList>
            <person name="Anantharaman K."/>
            <person name="Brown C.T."/>
            <person name="Hug L.A."/>
            <person name="Sharon I."/>
            <person name="Castelle C.J."/>
            <person name="Probst A.J."/>
            <person name="Thomas B.C."/>
            <person name="Singh A."/>
            <person name="Wilkins M.J."/>
            <person name="Karaoz U."/>
            <person name="Brodie E.L."/>
            <person name="Williams K.H."/>
            <person name="Hubbard S.S."/>
            <person name="Banfield J.F."/>
        </authorList>
    </citation>
    <scope>NUCLEOTIDE SEQUENCE [LARGE SCALE GENOMIC DNA]</scope>
</reference>
<keyword evidence="3" id="KW-0732">Signal</keyword>
<dbReference type="Proteomes" id="UP000178490">
    <property type="component" value="Unassembled WGS sequence"/>
</dbReference>
<protein>
    <submittedName>
        <fullName evidence="7">Uncharacterized protein</fullName>
    </submittedName>
</protein>
<dbReference type="PANTHER" id="PTHR37467">
    <property type="entry name" value="EXPORTED CALCIUM-BINDING GLYCOPROTEIN-RELATED"/>
    <property type="match status" value="1"/>
</dbReference>
<dbReference type="Pfam" id="PF18884">
    <property type="entry name" value="TSP3_bac"/>
    <property type="match status" value="2"/>
</dbReference>
<evidence type="ECO:0000256" key="2">
    <source>
        <dbReference type="ARBA" id="ARBA00022525"/>
    </source>
</evidence>
<dbReference type="PANTHER" id="PTHR37467:SF1">
    <property type="entry name" value="EXPORTED CALCIUM-BINDING GLYCOPROTEIN"/>
    <property type="match status" value="1"/>
</dbReference>